<dbReference type="OrthoDB" id="4763443at2"/>
<sequence length="148" mass="15783">MARKSKGVARRMIGAAISAGLQGDEVGGSTLRDVRLWVDVARNQVLGEFLELEARPAGLRCDVVVTGELVVPRRVRQPRAVHLRPLAVELAPLRKVTLQLEVPEAGRKAAGRALGRGEAVTATVTLKATDARGHAASVERTILLSLAQ</sequence>
<protein>
    <submittedName>
        <fullName evidence="1">Uncharacterized protein</fullName>
    </submittedName>
</protein>
<gene>
    <name evidence="1" type="ORF">D4739_12075</name>
</gene>
<evidence type="ECO:0000313" key="2">
    <source>
        <dbReference type="Proteomes" id="UP000276542"/>
    </source>
</evidence>
<name>A0A3A5H8A0_9ACTN</name>
<dbReference type="EMBL" id="QYRP01000002">
    <property type="protein sequence ID" value="RJS46879.1"/>
    <property type="molecule type" value="Genomic_DNA"/>
</dbReference>
<evidence type="ECO:0000313" key="1">
    <source>
        <dbReference type="EMBL" id="RJS46879.1"/>
    </source>
</evidence>
<dbReference type="AlphaFoldDB" id="A0A3A5H8A0"/>
<dbReference type="Proteomes" id="UP000276542">
    <property type="component" value="Unassembled WGS sequence"/>
</dbReference>
<keyword evidence="2" id="KW-1185">Reference proteome</keyword>
<organism evidence="1 2">
    <name type="scientific">Nocardioides cavernaquae</name>
    <dbReference type="NCBI Taxonomy" id="2321396"/>
    <lineage>
        <taxon>Bacteria</taxon>
        <taxon>Bacillati</taxon>
        <taxon>Actinomycetota</taxon>
        <taxon>Actinomycetes</taxon>
        <taxon>Propionibacteriales</taxon>
        <taxon>Nocardioidaceae</taxon>
        <taxon>Nocardioides</taxon>
    </lineage>
</organism>
<comment type="caution">
    <text evidence="1">The sequence shown here is derived from an EMBL/GenBank/DDBJ whole genome shotgun (WGS) entry which is preliminary data.</text>
</comment>
<reference evidence="2" key="1">
    <citation type="submission" date="2018-09" db="EMBL/GenBank/DDBJ databases">
        <authorList>
            <person name="Zhu H."/>
        </authorList>
    </citation>
    <scope>NUCLEOTIDE SEQUENCE [LARGE SCALE GENOMIC DNA]</scope>
    <source>
        <strain evidence="2">K1W22B-1</strain>
    </source>
</reference>
<dbReference type="RefSeq" id="WP_120060849.1">
    <property type="nucleotide sequence ID" value="NZ_QYRP01000002.1"/>
</dbReference>
<accession>A0A3A5H8A0</accession>
<proteinExistence type="predicted"/>